<dbReference type="GO" id="GO:0071555">
    <property type="term" value="P:cell wall organization"/>
    <property type="evidence" value="ECO:0007669"/>
    <property type="project" value="UniProtKB-KW"/>
</dbReference>
<keyword evidence="11" id="KW-0573">Peptidoglycan synthesis</keyword>
<protein>
    <submittedName>
        <fullName evidence="20">Penicillin-binding protein 1C</fullName>
    </submittedName>
</protein>
<evidence type="ECO:0000313" key="20">
    <source>
        <dbReference type="EMBL" id="OGY14031.1"/>
    </source>
</evidence>
<dbReference type="GO" id="GO:0008658">
    <property type="term" value="F:penicillin binding"/>
    <property type="evidence" value="ECO:0007669"/>
    <property type="project" value="InterPro"/>
</dbReference>
<dbReference type="InterPro" id="IPR023346">
    <property type="entry name" value="Lysozyme-like_dom_sf"/>
</dbReference>
<feature type="domain" description="Glycosyl transferase family 51" evidence="19">
    <location>
        <begin position="84"/>
        <end position="258"/>
    </location>
</feature>
<dbReference type="SUPFAM" id="SSF56601">
    <property type="entry name" value="beta-lactamase/transpeptidase-like"/>
    <property type="match status" value="1"/>
</dbReference>
<dbReference type="NCBIfam" id="TIGR02074">
    <property type="entry name" value="PBP_1a_fam"/>
    <property type="match status" value="1"/>
</dbReference>
<dbReference type="GO" id="GO:0008360">
    <property type="term" value="P:regulation of cell shape"/>
    <property type="evidence" value="ECO:0007669"/>
    <property type="project" value="UniProtKB-KW"/>
</dbReference>
<comment type="catalytic activity">
    <reaction evidence="15">
        <text>Preferential cleavage: (Ac)2-L-Lys-D-Ala-|-D-Ala. Also transpeptidation of peptidyl-alanyl moieties that are N-acyl substituents of D-alanine.</text>
        <dbReference type="EC" id="3.4.16.4"/>
    </reaction>
</comment>
<evidence type="ECO:0000256" key="16">
    <source>
        <dbReference type="ARBA" id="ARBA00049902"/>
    </source>
</evidence>
<evidence type="ECO:0000256" key="11">
    <source>
        <dbReference type="ARBA" id="ARBA00022984"/>
    </source>
</evidence>
<comment type="caution">
    <text evidence="20">The sequence shown here is derived from an EMBL/GenBank/DDBJ whole genome shotgun (WGS) entry which is preliminary data.</text>
</comment>
<dbReference type="Gene3D" id="1.10.3810.10">
    <property type="entry name" value="Biosynthetic peptidoglycan transglycosylase-like"/>
    <property type="match status" value="1"/>
</dbReference>
<comment type="similarity">
    <text evidence="3">In the N-terminal section; belongs to the glycosyltransferase 51 family.</text>
</comment>
<dbReference type="InterPro" id="IPR011815">
    <property type="entry name" value="PBP_1c"/>
</dbReference>
<keyword evidence="4" id="KW-1003">Cell membrane</keyword>
<dbReference type="GO" id="GO:0006508">
    <property type="term" value="P:proteolysis"/>
    <property type="evidence" value="ECO:0007669"/>
    <property type="project" value="UniProtKB-KW"/>
</dbReference>
<dbReference type="GO" id="GO:0005886">
    <property type="term" value="C:plasma membrane"/>
    <property type="evidence" value="ECO:0007669"/>
    <property type="project" value="UniProtKB-SubCell"/>
</dbReference>
<keyword evidence="9" id="KW-0378">Hydrolase</keyword>
<dbReference type="FunFam" id="1.10.3810.10:FF:000001">
    <property type="entry name" value="Penicillin-binding protein 1A"/>
    <property type="match status" value="1"/>
</dbReference>
<name>A0A1G1VF91_9BACT</name>
<accession>A0A1G1VF91</accession>
<keyword evidence="7" id="KW-0328">Glycosyltransferase</keyword>
<dbReference type="GO" id="GO:0008955">
    <property type="term" value="F:peptidoglycan glycosyltransferase activity"/>
    <property type="evidence" value="ECO:0007669"/>
    <property type="project" value="UniProtKB-EC"/>
</dbReference>
<dbReference type="NCBIfam" id="TIGR02073">
    <property type="entry name" value="PBP_1c"/>
    <property type="match status" value="1"/>
</dbReference>
<keyword evidence="5" id="KW-0121">Carboxypeptidase</keyword>
<evidence type="ECO:0000256" key="10">
    <source>
        <dbReference type="ARBA" id="ARBA00022960"/>
    </source>
</evidence>
<comment type="similarity">
    <text evidence="2">In the C-terminal section; belongs to the transpeptidase family.</text>
</comment>
<evidence type="ECO:0000259" key="19">
    <source>
        <dbReference type="Pfam" id="PF00912"/>
    </source>
</evidence>
<keyword evidence="17" id="KW-1133">Transmembrane helix</keyword>
<evidence type="ECO:0000256" key="5">
    <source>
        <dbReference type="ARBA" id="ARBA00022645"/>
    </source>
</evidence>
<evidence type="ECO:0000256" key="12">
    <source>
        <dbReference type="ARBA" id="ARBA00023136"/>
    </source>
</evidence>
<dbReference type="AlphaFoldDB" id="A0A1G1VF91"/>
<keyword evidence="10" id="KW-0133">Cell shape</keyword>
<dbReference type="Pfam" id="PF17957">
    <property type="entry name" value="Big_7"/>
    <property type="match status" value="1"/>
</dbReference>
<dbReference type="InterPro" id="IPR036950">
    <property type="entry name" value="PBP_transglycosylase"/>
</dbReference>
<dbReference type="Proteomes" id="UP000178659">
    <property type="component" value="Unassembled WGS sequence"/>
</dbReference>
<evidence type="ECO:0000256" key="9">
    <source>
        <dbReference type="ARBA" id="ARBA00022801"/>
    </source>
</evidence>
<dbReference type="Gene3D" id="3.40.710.10">
    <property type="entry name" value="DD-peptidase/beta-lactamase superfamily"/>
    <property type="match status" value="1"/>
</dbReference>
<evidence type="ECO:0000256" key="14">
    <source>
        <dbReference type="ARBA" id="ARBA00023316"/>
    </source>
</evidence>
<dbReference type="SUPFAM" id="SSF53955">
    <property type="entry name" value="Lysozyme-like"/>
    <property type="match status" value="1"/>
</dbReference>
<evidence type="ECO:0000256" key="17">
    <source>
        <dbReference type="SAM" id="Phobius"/>
    </source>
</evidence>
<evidence type="ECO:0000256" key="13">
    <source>
        <dbReference type="ARBA" id="ARBA00023268"/>
    </source>
</evidence>
<proteinExistence type="inferred from homology"/>
<dbReference type="InterPro" id="IPR001460">
    <property type="entry name" value="PCN-bd_Tpept"/>
</dbReference>
<dbReference type="PANTHER" id="PTHR32282">
    <property type="entry name" value="BINDING PROTEIN TRANSPEPTIDASE, PUTATIVE-RELATED"/>
    <property type="match status" value="1"/>
</dbReference>
<feature type="transmembrane region" description="Helical" evidence="17">
    <location>
        <begin position="35"/>
        <end position="59"/>
    </location>
</feature>
<sequence length="862" mass="95788">MAWKSAWRDRRNYSYHSTHTPSNHRRKSNRLLYRLGLFSFIGVIGLLLLTFIAFPLLAFNLPSPDKLVRRDGFSTKIYDRNKTLLYDIYTNERRTPVKLEDIPPYLKQATIAIEDKNFYKHQGFDPTGFARAMWNIVAHRKLQGGSTLTQQLAKNVLLTSERTVLRKVREFILAAQIERKYSKDEILQMYLNEVPYGGTAWGVGAAADVYFGKSVKDLTLVESAILAGLPQRPSTYSPYSSSSKAYVSRTEQVLRRMKEDGIISKDQEEGALKQLNDVKFVGKGAGFKAPHFVMYVKSLLEERYGTELVEQGGLKVTTTLDWNLQEKAQSVVSEEIEKVENLNITNGASVVIDPNTGEILAMVGSKNFLAEDYDGQVNVTLSLRQPGSTIKPVTYVTGLKKGYTASTLLMDVPTTFPGGVNQPDYKPVSYDGKFRGPVQVRYALANSLNIPAVKMLAMVGVKDMLSTAYDLGLRTLEPTNDNLNRFGLSVTLGGGEVRLLDLTSAYSAFANGGRQRDSVAILKVEDSKGKVLEESKPSDGRKVLEEGQAFIISDILSDSKARAEVFGQNSALNISGHTVAAKTGTTNDMRDNWTIGWTPQVVVGVWVGNNDNSQMKKLASGVTGAAPVWRKIMIEVLSDKPNMPFKTPESVVSAEVDSISGHRSHDGYPSRTEFYVKGTEPLGDDPVHKRLKLCKSEGRLATPSQVAAGDYDETEFFVFKEEDPTGSPNRWQEGILTWLNEQSEPKYRPPLDYCGSSNPLNVEFIKPKDREKIDSNDLQIRIDPQSTSDILQVEIYLDDTKQTTLMGAPWQTNLNNVKDGTHELRAVAKDRDGHEADRRIKIGVNVAWDYSASSSSTPSLAP</sequence>
<keyword evidence="14" id="KW-0961">Cell wall biogenesis/degradation</keyword>
<evidence type="ECO:0000313" key="21">
    <source>
        <dbReference type="Proteomes" id="UP000178659"/>
    </source>
</evidence>
<gene>
    <name evidence="20" type="ORF">A3A77_03480</name>
</gene>
<evidence type="ECO:0000256" key="3">
    <source>
        <dbReference type="ARBA" id="ARBA00007739"/>
    </source>
</evidence>
<evidence type="ECO:0000256" key="6">
    <source>
        <dbReference type="ARBA" id="ARBA00022670"/>
    </source>
</evidence>
<dbReference type="Gene3D" id="2.60.40.10">
    <property type="entry name" value="Immunoglobulins"/>
    <property type="match status" value="1"/>
</dbReference>
<keyword evidence="6" id="KW-0645">Protease</keyword>
<dbReference type="GO" id="GO:0009002">
    <property type="term" value="F:serine-type D-Ala-D-Ala carboxypeptidase activity"/>
    <property type="evidence" value="ECO:0007669"/>
    <property type="project" value="UniProtKB-EC"/>
</dbReference>
<comment type="subcellular location">
    <subcellularLocation>
        <location evidence="1">Cell membrane</location>
    </subcellularLocation>
</comment>
<evidence type="ECO:0000256" key="2">
    <source>
        <dbReference type="ARBA" id="ARBA00007090"/>
    </source>
</evidence>
<dbReference type="GO" id="GO:0009252">
    <property type="term" value="P:peptidoglycan biosynthetic process"/>
    <property type="evidence" value="ECO:0007669"/>
    <property type="project" value="UniProtKB-KW"/>
</dbReference>
<dbReference type="InterPro" id="IPR001264">
    <property type="entry name" value="Glyco_trans_51"/>
</dbReference>
<keyword evidence="8" id="KW-0808">Transferase</keyword>
<dbReference type="InterPro" id="IPR050396">
    <property type="entry name" value="Glycosyltr_51/Transpeptidase"/>
</dbReference>
<dbReference type="PANTHER" id="PTHR32282:SF11">
    <property type="entry name" value="PENICILLIN-BINDING PROTEIN 1B"/>
    <property type="match status" value="1"/>
</dbReference>
<dbReference type="InterPro" id="IPR013783">
    <property type="entry name" value="Ig-like_fold"/>
</dbReference>
<dbReference type="Pfam" id="PF00905">
    <property type="entry name" value="Transpeptidase"/>
    <property type="match status" value="1"/>
</dbReference>
<keyword evidence="17" id="KW-0812">Transmembrane</keyword>
<organism evidence="20 21">
    <name type="scientific">Candidatus Blackburnbacteria bacterium RIFCSPLOWO2_01_FULL_40_20</name>
    <dbReference type="NCBI Taxonomy" id="1797519"/>
    <lineage>
        <taxon>Bacteria</taxon>
        <taxon>Candidatus Blackburniibacteriota</taxon>
    </lineage>
</organism>
<evidence type="ECO:0000256" key="1">
    <source>
        <dbReference type="ARBA" id="ARBA00004236"/>
    </source>
</evidence>
<evidence type="ECO:0000256" key="7">
    <source>
        <dbReference type="ARBA" id="ARBA00022676"/>
    </source>
</evidence>
<evidence type="ECO:0000259" key="18">
    <source>
        <dbReference type="Pfam" id="PF00905"/>
    </source>
</evidence>
<dbReference type="EMBL" id="MHCC01000004">
    <property type="protein sequence ID" value="OGY14031.1"/>
    <property type="molecule type" value="Genomic_DNA"/>
</dbReference>
<dbReference type="InterPro" id="IPR012338">
    <property type="entry name" value="Beta-lactam/transpept-like"/>
</dbReference>
<dbReference type="Pfam" id="PF00912">
    <property type="entry name" value="Transgly"/>
    <property type="match status" value="1"/>
</dbReference>
<comment type="catalytic activity">
    <reaction evidence="16">
        <text>[GlcNAc-(1-&gt;4)-Mur2Ac(oyl-L-Ala-gamma-D-Glu-L-Lys-D-Ala-D-Ala)](n)-di-trans,octa-cis-undecaprenyl diphosphate + beta-D-GlcNAc-(1-&gt;4)-Mur2Ac(oyl-L-Ala-gamma-D-Glu-L-Lys-D-Ala-D-Ala)-di-trans,octa-cis-undecaprenyl diphosphate = [GlcNAc-(1-&gt;4)-Mur2Ac(oyl-L-Ala-gamma-D-Glu-L-Lys-D-Ala-D-Ala)](n+1)-di-trans,octa-cis-undecaprenyl diphosphate + di-trans,octa-cis-undecaprenyl diphosphate + H(+)</text>
        <dbReference type="Rhea" id="RHEA:23708"/>
        <dbReference type="Rhea" id="RHEA-COMP:9602"/>
        <dbReference type="Rhea" id="RHEA-COMP:9603"/>
        <dbReference type="ChEBI" id="CHEBI:15378"/>
        <dbReference type="ChEBI" id="CHEBI:58405"/>
        <dbReference type="ChEBI" id="CHEBI:60033"/>
        <dbReference type="ChEBI" id="CHEBI:78435"/>
        <dbReference type="EC" id="2.4.99.28"/>
    </reaction>
</comment>
<keyword evidence="13" id="KW-0511">Multifunctional enzyme</keyword>
<feature type="domain" description="Penicillin-binding protein transpeptidase" evidence="18">
    <location>
        <begin position="347"/>
        <end position="633"/>
    </location>
</feature>
<evidence type="ECO:0000256" key="15">
    <source>
        <dbReference type="ARBA" id="ARBA00034000"/>
    </source>
</evidence>
<keyword evidence="12 17" id="KW-0472">Membrane</keyword>
<evidence type="ECO:0000256" key="4">
    <source>
        <dbReference type="ARBA" id="ARBA00022475"/>
    </source>
</evidence>
<reference evidence="20 21" key="1">
    <citation type="journal article" date="2016" name="Nat. Commun.">
        <title>Thousands of microbial genomes shed light on interconnected biogeochemical processes in an aquifer system.</title>
        <authorList>
            <person name="Anantharaman K."/>
            <person name="Brown C.T."/>
            <person name="Hug L.A."/>
            <person name="Sharon I."/>
            <person name="Castelle C.J."/>
            <person name="Probst A.J."/>
            <person name="Thomas B.C."/>
            <person name="Singh A."/>
            <person name="Wilkins M.J."/>
            <person name="Karaoz U."/>
            <person name="Brodie E.L."/>
            <person name="Williams K.H."/>
            <person name="Hubbard S.S."/>
            <person name="Banfield J.F."/>
        </authorList>
    </citation>
    <scope>NUCLEOTIDE SEQUENCE [LARGE SCALE GENOMIC DNA]</scope>
</reference>
<evidence type="ECO:0000256" key="8">
    <source>
        <dbReference type="ARBA" id="ARBA00022679"/>
    </source>
</evidence>
<dbReference type="GO" id="GO:0030288">
    <property type="term" value="C:outer membrane-bounded periplasmic space"/>
    <property type="evidence" value="ECO:0007669"/>
    <property type="project" value="TreeGrafter"/>
</dbReference>